<protein>
    <recommendedName>
        <fullName evidence="2">F-box domain-containing protein</fullName>
    </recommendedName>
</protein>
<dbReference type="SUPFAM" id="SSF57997">
    <property type="entry name" value="Tropomyosin"/>
    <property type="match status" value="1"/>
</dbReference>
<dbReference type="AlphaFoldDB" id="A0A2P6NLR6"/>
<proteinExistence type="predicted"/>
<dbReference type="Proteomes" id="UP000241769">
    <property type="component" value="Unassembled WGS sequence"/>
</dbReference>
<comment type="caution">
    <text evidence="3">The sequence shown here is derived from an EMBL/GenBank/DDBJ whole genome shotgun (WGS) entry which is preliminary data.</text>
</comment>
<dbReference type="InterPro" id="IPR001810">
    <property type="entry name" value="F-box_dom"/>
</dbReference>
<evidence type="ECO:0000313" key="4">
    <source>
        <dbReference type="Proteomes" id="UP000241769"/>
    </source>
</evidence>
<organism evidence="3 4">
    <name type="scientific">Planoprotostelium fungivorum</name>
    <dbReference type="NCBI Taxonomy" id="1890364"/>
    <lineage>
        <taxon>Eukaryota</taxon>
        <taxon>Amoebozoa</taxon>
        <taxon>Evosea</taxon>
        <taxon>Variosea</taxon>
        <taxon>Cavosteliida</taxon>
        <taxon>Cavosteliaceae</taxon>
        <taxon>Planoprotostelium</taxon>
    </lineage>
</organism>
<dbReference type="PROSITE" id="PS50181">
    <property type="entry name" value="FBOX"/>
    <property type="match status" value="1"/>
</dbReference>
<evidence type="ECO:0000313" key="3">
    <source>
        <dbReference type="EMBL" id="PRP84904.1"/>
    </source>
</evidence>
<evidence type="ECO:0000259" key="2">
    <source>
        <dbReference type="PROSITE" id="PS50181"/>
    </source>
</evidence>
<dbReference type="SUPFAM" id="SSF81383">
    <property type="entry name" value="F-box domain"/>
    <property type="match status" value="1"/>
</dbReference>
<dbReference type="InterPro" id="IPR036047">
    <property type="entry name" value="F-box-like_dom_sf"/>
</dbReference>
<keyword evidence="4" id="KW-1185">Reference proteome</keyword>
<evidence type="ECO:0000256" key="1">
    <source>
        <dbReference type="SAM" id="Coils"/>
    </source>
</evidence>
<keyword evidence="1" id="KW-0175">Coiled coil</keyword>
<reference evidence="3 4" key="1">
    <citation type="journal article" date="2018" name="Genome Biol. Evol.">
        <title>Multiple Roots of Fruiting Body Formation in Amoebozoa.</title>
        <authorList>
            <person name="Hillmann F."/>
            <person name="Forbes G."/>
            <person name="Novohradska S."/>
            <person name="Ferling I."/>
            <person name="Riege K."/>
            <person name="Groth M."/>
            <person name="Westermann M."/>
            <person name="Marz M."/>
            <person name="Spaller T."/>
            <person name="Winckler T."/>
            <person name="Schaap P."/>
            <person name="Glockner G."/>
        </authorList>
    </citation>
    <scope>NUCLEOTIDE SEQUENCE [LARGE SCALE GENOMIC DNA]</scope>
    <source>
        <strain evidence="3 4">Jena</strain>
    </source>
</reference>
<name>A0A2P6NLR6_9EUKA</name>
<dbReference type="Gene3D" id="1.20.1280.50">
    <property type="match status" value="1"/>
</dbReference>
<accession>A0A2P6NLR6</accession>
<dbReference type="EMBL" id="MDYQ01000054">
    <property type="protein sequence ID" value="PRP84904.1"/>
    <property type="molecule type" value="Genomic_DNA"/>
</dbReference>
<dbReference type="CDD" id="cd09917">
    <property type="entry name" value="F-box_SF"/>
    <property type="match status" value="1"/>
</dbReference>
<feature type="domain" description="F-box" evidence="2">
    <location>
        <begin position="1"/>
        <end position="47"/>
    </location>
</feature>
<sequence>MCTIAALPEEILLDIFLCLDTPDIIKAQSVNQSFNRVASDDRLWRELLLRRYSELSDADDRPKTSIWKKIYSVMNRMESSIESALEEVSNLEQQLEHAKGLLDRSNQTIRVLENLPDMLERERDLIERELRESQQSKEFLQTALRSQERHLEVQQIHWQQMEEKLVKTTVRLQQLEASLNEANTREEDQTVQMRNLKQENREMRKELSELRGVVYSEQFQTNKIARENDRKERVIVKLDANLAEKTRELENTRELMERTVREERSKRTQLERNMMTLNQQLEENTDRFNRQSHSMGQRQQTLEKLIKDESQVNGELKKELKRLEREMKRTKEKHEMEVGRMKDILIKSNQLKALSYNIMAKA</sequence>
<gene>
    <name evidence="3" type="ORF">PROFUN_07558</name>
</gene>
<dbReference type="SMART" id="SM00256">
    <property type="entry name" value="FBOX"/>
    <property type="match status" value="1"/>
</dbReference>
<dbReference type="STRING" id="1890364.A0A2P6NLR6"/>
<dbReference type="Pfam" id="PF12937">
    <property type="entry name" value="F-box-like"/>
    <property type="match status" value="1"/>
</dbReference>
<dbReference type="InParanoid" id="A0A2P6NLR6"/>
<feature type="coiled-coil region" evidence="1">
    <location>
        <begin position="74"/>
        <end position="340"/>
    </location>
</feature>